<keyword evidence="6" id="KW-0630">Potassium</keyword>
<comment type="subcellular location">
    <subcellularLocation>
        <location evidence="1">Cell membrane</location>
        <topology evidence="1">Multi-pass membrane protein</topology>
    </subcellularLocation>
</comment>
<dbReference type="RefSeq" id="WP_003445602.1">
    <property type="nucleotide sequence ID" value="NZ_ANZB01000007.1"/>
</dbReference>
<dbReference type="AlphaFoldDB" id="A0A0H3JA34"/>
<sequence length="451" mass="49757">MNFKNIKLFKINELQILIFGFLLIIFIGAILLWLPISSQNYTYTNFIDSLFVATSSTCVTGLVTVDTGTHWSDFGKVVILCLIQVGGLGFMSISTLIALILGRKITLKERLLIQQSLNSFNIQGLVKMSKYILIFTFLVEGIGATLLSIQFIPEFGFRKGLFYSIFHSISAFCNAGIDLIGNGRSLTPYYNNPIIILTIGFLIIIGGLGFFVWQEIYSLRDFKDIKKISLHSKIVITMTLFLLISGIVLFFLFELNNPATMGNMTISNKLLSSFFASVTPRTAGFNTISLTDISGNSKFLTIILMFIGGSPGSTAGGLKTTTAALIIMTVISVIKGRQDTEIYNRTIKKDLVYKAIVIVIIDMFLILISCMMLGITEKGVPLETILFECVSAFGTVGLTLNFTPELSSVGKIIIAILMFFGRLGSLTIILSMVNRRIPKSIKYPESKILIG</sequence>
<organism evidence="11 14">
    <name type="scientific">Clostridium pasteurianum DSM 525 = ATCC 6013</name>
    <dbReference type="NCBI Taxonomy" id="1262449"/>
    <lineage>
        <taxon>Bacteria</taxon>
        <taxon>Bacillati</taxon>
        <taxon>Bacillota</taxon>
        <taxon>Clostridia</taxon>
        <taxon>Eubacteriales</taxon>
        <taxon>Clostridiaceae</taxon>
        <taxon>Clostridium</taxon>
    </lineage>
</organism>
<dbReference type="Proteomes" id="UP000030905">
    <property type="component" value="Chromosome"/>
</dbReference>
<evidence type="ECO:0000313" key="11">
    <source>
        <dbReference type="EMBL" id="AJA53191.1"/>
    </source>
</evidence>
<feature type="transmembrane region" description="Helical" evidence="10">
    <location>
        <begin position="14"/>
        <end position="34"/>
    </location>
</feature>
<evidence type="ECO:0000256" key="7">
    <source>
        <dbReference type="ARBA" id="ARBA00022989"/>
    </source>
</evidence>
<keyword evidence="12" id="KW-0378">Hydrolase</keyword>
<dbReference type="PANTHER" id="PTHR32024:SF1">
    <property type="entry name" value="KTR SYSTEM POTASSIUM UPTAKE PROTEIN B"/>
    <property type="match status" value="1"/>
</dbReference>
<dbReference type="EMBL" id="CP009268">
    <property type="protein sequence ID" value="AJA53191.1"/>
    <property type="molecule type" value="Genomic_DNA"/>
</dbReference>
<keyword evidence="5 10" id="KW-0812">Transmembrane</keyword>
<dbReference type="EMBL" id="JPGY02000001">
    <property type="protein sequence ID" value="KRU10801.1"/>
    <property type="molecule type" value="Genomic_DNA"/>
</dbReference>
<feature type="transmembrane region" description="Helical" evidence="10">
    <location>
        <begin position="315"/>
        <end position="334"/>
    </location>
</feature>
<accession>A0A0H3JA34</accession>
<evidence type="ECO:0000313" key="14">
    <source>
        <dbReference type="Proteomes" id="UP000030905"/>
    </source>
</evidence>
<evidence type="ECO:0000256" key="3">
    <source>
        <dbReference type="ARBA" id="ARBA00022475"/>
    </source>
</evidence>
<dbReference type="NCBIfam" id="TIGR00933">
    <property type="entry name" value="2a38"/>
    <property type="match status" value="1"/>
</dbReference>
<keyword evidence="14" id="KW-1185">Reference proteome</keyword>
<keyword evidence="2" id="KW-0813">Transport</keyword>
<evidence type="ECO:0000256" key="4">
    <source>
        <dbReference type="ARBA" id="ARBA00022538"/>
    </source>
</evidence>
<gene>
    <name evidence="11" type="primary">ktrB</name>
    <name evidence="11" type="ORF">CLPA_c31370</name>
    <name evidence="12" type="ORF">CP6013_00048</name>
</gene>
<feature type="transmembrane region" description="Helical" evidence="10">
    <location>
        <begin position="77"/>
        <end position="101"/>
    </location>
</feature>
<name>A0A0H3JA34_CLOPA</name>
<dbReference type="InterPro" id="IPR004772">
    <property type="entry name" value="TrkH"/>
</dbReference>
<evidence type="ECO:0000256" key="9">
    <source>
        <dbReference type="ARBA" id="ARBA00023136"/>
    </source>
</evidence>
<evidence type="ECO:0000256" key="8">
    <source>
        <dbReference type="ARBA" id="ARBA00023065"/>
    </source>
</evidence>
<dbReference type="KEGG" id="cpae:CPAST_c31370"/>
<feature type="transmembrane region" description="Helical" evidence="10">
    <location>
        <begin position="131"/>
        <end position="152"/>
    </location>
</feature>
<evidence type="ECO:0000313" key="13">
    <source>
        <dbReference type="Proteomes" id="UP000028042"/>
    </source>
</evidence>
<feature type="transmembrane region" description="Helical" evidence="10">
    <location>
        <begin position="355"/>
        <end position="375"/>
    </location>
</feature>
<evidence type="ECO:0000256" key="5">
    <source>
        <dbReference type="ARBA" id="ARBA00022692"/>
    </source>
</evidence>
<keyword evidence="8" id="KW-0406">Ion transport</keyword>
<keyword evidence="4" id="KW-0633">Potassium transport</keyword>
<evidence type="ECO:0000256" key="1">
    <source>
        <dbReference type="ARBA" id="ARBA00004651"/>
    </source>
</evidence>
<dbReference type="Pfam" id="PF02386">
    <property type="entry name" value="TrkH"/>
    <property type="match status" value="1"/>
</dbReference>
<reference evidence="12 13" key="3">
    <citation type="journal article" name="Genome Announc.">
        <title>Improved Draft Genome Sequence of Clostridium pasteurianum Strain ATCC 6013 (DSM 525) Using a Hybrid Next-Generation Sequencing Approach.</title>
        <authorList>
            <person name="Pyne M.E."/>
            <person name="Utturkar S."/>
            <person name="Brown S.D."/>
            <person name="Moo-Young M."/>
            <person name="Chung D.A."/>
            <person name="Chou C.P."/>
        </authorList>
    </citation>
    <scope>NUCLEOTIDE SEQUENCE [LARGE SCALE GENOMIC DNA]</scope>
    <source>
        <strain evidence="12 13">ATCC 6013</strain>
    </source>
</reference>
<feature type="transmembrane region" description="Helical" evidence="10">
    <location>
        <begin position="234"/>
        <end position="253"/>
    </location>
</feature>
<evidence type="ECO:0000256" key="10">
    <source>
        <dbReference type="SAM" id="Phobius"/>
    </source>
</evidence>
<reference evidence="12" key="2">
    <citation type="submission" date="2015-10" db="EMBL/GenBank/DDBJ databases">
        <title>Improved Draft Genome Sequence of Clostridium pasteurianum Strain ATCC 6013 (DSM 525) Using a Hybrid Next-Generation Sequencing Approach.</title>
        <authorList>
            <person name="Pyne M.E."/>
            <person name="Utturkar S.M."/>
            <person name="Brown S.D."/>
            <person name="Moo-Young M."/>
            <person name="Chung D.A."/>
            <person name="Chou P.C."/>
        </authorList>
    </citation>
    <scope>NUCLEOTIDE SEQUENCE</scope>
    <source>
        <strain evidence="12">ATCC 6013</strain>
    </source>
</reference>
<reference evidence="11 14" key="1">
    <citation type="journal article" date="2015" name="Genome Announc.">
        <title>Complete Genome Sequence of the Nitrogen-Fixing and Solvent-Producing Clostridium pasteurianum DSM 525.</title>
        <authorList>
            <person name="Poehlein A."/>
            <person name="Grosse-Honebrink A."/>
            <person name="Zhang Y."/>
            <person name="Minton N.P."/>
            <person name="Daniel R."/>
        </authorList>
    </citation>
    <scope>NUCLEOTIDE SEQUENCE [LARGE SCALE GENOMIC DNA]</scope>
    <source>
        <strain evidence="11">DSM 525</strain>
        <strain evidence="14">DSM 525 / ATCC 6013</strain>
    </source>
</reference>
<dbReference type="GO" id="GO:0015379">
    <property type="term" value="F:potassium:chloride symporter activity"/>
    <property type="evidence" value="ECO:0007669"/>
    <property type="project" value="InterPro"/>
</dbReference>
<dbReference type="InterPro" id="IPR003445">
    <property type="entry name" value="Cat_transpt"/>
</dbReference>
<evidence type="ECO:0000256" key="2">
    <source>
        <dbReference type="ARBA" id="ARBA00022448"/>
    </source>
</evidence>
<dbReference type="PATRIC" id="fig|1262449.3.peg.2408"/>
<evidence type="ECO:0000256" key="6">
    <source>
        <dbReference type="ARBA" id="ARBA00022958"/>
    </source>
</evidence>
<keyword evidence="7 10" id="KW-1133">Transmembrane helix</keyword>
<protein>
    <submittedName>
        <fullName evidence="11">Ktr system potassium uptake protein B</fullName>
    </submittedName>
    <submittedName>
        <fullName evidence="12">Potassium uptake protein, TrkH family</fullName>
        <ecNumber evidence="12">3.6.3.14</ecNumber>
    </submittedName>
</protein>
<dbReference type="EC" id="3.6.3.14" evidence="12"/>
<dbReference type="eggNOG" id="COG0168">
    <property type="taxonomic scope" value="Bacteria"/>
</dbReference>
<dbReference type="GO" id="GO:0016787">
    <property type="term" value="F:hydrolase activity"/>
    <property type="evidence" value="ECO:0007669"/>
    <property type="project" value="UniProtKB-KW"/>
</dbReference>
<feature type="transmembrane region" description="Helical" evidence="10">
    <location>
        <begin position="46"/>
        <end position="65"/>
    </location>
</feature>
<dbReference type="GO" id="GO:0005886">
    <property type="term" value="C:plasma membrane"/>
    <property type="evidence" value="ECO:0007669"/>
    <property type="project" value="UniProtKB-SubCell"/>
</dbReference>
<evidence type="ECO:0000313" key="12">
    <source>
        <dbReference type="EMBL" id="KRU10801.1"/>
    </source>
</evidence>
<dbReference type="PANTHER" id="PTHR32024">
    <property type="entry name" value="TRK SYSTEM POTASSIUM UPTAKE PROTEIN TRKG-RELATED"/>
    <property type="match status" value="1"/>
</dbReference>
<dbReference type="KEGG" id="cpat:CLPA_c31370"/>
<proteinExistence type="predicted"/>
<keyword evidence="3" id="KW-1003">Cell membrane</keyword>
<feature type="transmembrane region" description="Helical" evidence="10">
    <location>
        <begin position="412"/>
        <end position="433"/>
    </location>
</feature>
<keyword evidence="9 10" id="KW-0472">Membrane</keyword>
<dbReference type="GeneID" id="93075245"/>
<dbReference type="Proteomes" id="UP000028042">
    <property type="component" value="Unassembled WGS sequence"/>
</dbReference>
<feature type="transmembrane region" description="Helical" evidence="10">
    <location>
        <begin position="194"/>
        <end position="213"/>
    </location>
</feature>